<evidence type="ECO:0000256" key="7">
    <source>
        <dbReference type="ARBA" id="ARBA00023136"/>
    </source>
</evidence>
<evidence type="ECO:0000256" key="9">
    <source>
        <dbReference type="RuleBase" id="RU003722"/>
    </source>
</evidence>
<keyword evidence="3 9" id="KW-0812">Transmembrane</keyword>
<feature type="domain" description="Cation/H+ exchanger transmembrane" evidence="12">
    <location>
        <begin position="69"/>
        <end position="437"/>
    </location>
</feature>
<dbReference type="Gene3D" id="6.10.140.1330">
    <property type="match status" value="2"/>
</dbReference>
<dbReference type="Proteomes" id="UP001620626">
    <property type="component" value="Unassembled WGS sequence"/>
</dbReference>
<accession>A0ABD2M4Z9</accession>
<gene>
    <name evidence="13" type="ORF">niasHT_001696</name>
</gene>
<comment type="subcellular location">
    <subcellularLocation>
        <location evidence="1">Membrane</location>
        <topology evidence="1">Multi-pass membrane protein</topology>
    </subcellularLocation>
</comment>
<keyword evidence="2 9" id="KW-0813">Transport</keyword>
<dbReference type="Pfam" id="PF00999">
    <property type="entry name" value="Na_H_Exchanger"/>
    <property type="match status" value="2"/>
</dbReference>
<dbReference type="InterPro" id="IPR018422">
    <property type="entry name" value="Cation/H_exchanger_CPA1"/>
</dbReference>
<feature type="transmembrane region" description="Helical" evidence="11">
    <location>
        <begin position="809"/>
        <end position="837"/>
    </location>
</feature>
<evidence type="ECO:0000259" key="12">
    <source>
        <dbReference type="Pfam" id="PF00999"/>
    </source>
</evidence>
<dbReference type="GO" id="GO:0016020">
    <property type="term" value="C:membrane"/>
    <property type="evidence" value="ECO:0007669"/>
    <property type="project" value="UniProtKB-SubCell"/>
</dbReference>
<evidence type="ECO:0000256" key="11">
    <source>
        <dbReference type="SAM" id="Phobius"/>
    </source>
</evidence>
<keyword evidence="4 11" id="KW-1133">Transmembrane helix</keyword>
<evidence type="ECO:0000256" key="5">
    <source>
        <dbReference type="ARBA" id="ARBA00023053"/>
    </source>
</evidence>
<evidence type="ECO:0000256" key="3">
    <source>
        <dbReference type="ARBA" id="ARBA00022692"/>
    </source>
</evidence>
<feature type="transmembrane region" description="Helical" evidence="11">
    <location>
        <begin position="554"/>
        <end position="575"/>
    </location>
</feature>
<feature type="domain" description="Cation/H+ exchanger transmembrane" evidence="12">
    <location>
        <begin position="520"/>
        <end position="905"/>
    </location>
</feature>
<feature type="transmembrane region" description="Helical" evidence="11">
    <location>
        <begin position="266"/>
        <end position="292"/>
    </location>
</feature>
<evidence type="ECO:0000256" key="2">
    <source>
        <dbReference type="ARBA" id="ARBA00022448"/>
    </source>
</evidence>
<feature type="transmembrane region" description="Helical" evidence="11">
    <location>
        <begin position="60"/>
        <end position="80"/>
    </location>
</feature>
<evidence type="ECO:0000256" key="4">
    <source>
        <dbReference type="ARBA" id="ARBA00022989"/>
    </source>
</evidence>
<proteinExistence type="inferred from homology"/>
<feature type="transmembrane region" description="Helical" evidence="11">
    <location>
        <begin position="326"/>
        <end position="345"/>
    </location>
</feature>
<keyword evidence="14" id="KW-1185">Reference proteome</keyword>
<keyword evidence="9" id="KW-0050">Antiport</keyword>
<reference evidence="13 14" key="1">
    <citation type="submission" date="2024-10" db="EMBL/GenBank/DDBJ databases">
        <authorList>
            <person name="Kim D."/>
        </authorList>
    </citation>
    <scope>NUCLEOTIDE SEQUENCE [LARGE SCALE GENOMIC DNA]</scope>
    <source>
        <strain evidence="13">BH-2024</strain>
    </source>
</reference>
<comment type="similarity">
    <text evidence="9">Belongs to the monovalent cation:proton antiporter 1 (CPA1) transporter (TC 2.A.36) family.</text>
</comment>
<feature type="region of interest" description="Disordered" evidence="10">
    <location>
        <begin position="1148"/>
        <end position="1175"/>
    </location>
</feature>
<dbReference type="PANTHER" id="PTHR10110">
    <property type="entry name" value="SODIUM/HYDROGEN EXCHANGER"/>
    <property type="match status" value="1"/>
</dbReference>
<comment type="caution">
    <text evidence="13">The sequence shown here is derived from an EMBL/GenBank/DDBJ whole genome shotgun (WGS) entry which is preliminary data.</text>
</comment>
<dbReference type="GO" id="GO:0015297">
    <property type="term" value="F:antiporter activity"/>
    <property type="evidence" value="ECO:0007669"/>
    <property type="project" value="UniProtKB-KW"/>
</dbReference>
<feature type="transmembrane region" description="Helical" evidence="11">
    <location>
        <begin position="92"/>
        <end position="108"/>
    </location>
</feature>
<evidence type="ECO:0000313" key="13">
    <source>
        <dbReference type="EMBL" id="KAL3122383.1"/>
    </source>
</evidence>
<dbReference type="InterPro" id="IPR004709">
    <property type="entry name" value="NaH_exchanger"/>
</dbReference>
<evidence type="ECO:0000313" key="14">
    <source>
        <dbReference type="Proteomes" id="UP001620626"/>
    </source>
</evidence>
<feature type="transmembrane region" description="Helical" evidence="11">
    <location>
        <begin position="177"/>
        <end position="198"/>
    </location>
</feature>
<keyword evidence="7 11" id="KW-0472">Membrane</keyword>
<dbReference type="PANTHER" id="PTHR10110:SF98">
    <property type="entry name" value="SODIUM_HYDROGEN EXCHANGER"/>
    <property type="match status" value="1"/>
</dbReference>
<feature type="transmembrane region" description="Helical" evidence="11">
    <location>
        <begin position="587"/>
        <end position="606"/>
    </location>
</feature>
<feature type="transmembrane region" description="Helical" evidence="11">
    <location>
        <begin position="204"/>
        <end position="222"/>
    </location>
</feature>
<feature type="transmembrane region" description="Helical" evidence="11">
    <location>
        <begin position="150"/>
        <end position="172"/>
    </location>
</feature>
<organism evidence="13 14">
    <name type="scientific">Heterodera trifolii</name>
    <dbReference type="NCBI Taxonomy" id="157864"/>
    <lineage>
        <taxon>Eukaryota</taxon>
        <taxon>Metazoa</taxon>
        <taxon>Ecdysozoa</taxon>
        <taxon>Nematoda</taxon>
        <taxon>Chromadorea</taxon>
        <taxon>Rhabditida</taxon>
        <taxon>Tylenchina</taxon>
        <taxon>Tylenchomorpha</taxon>
        <taxon>Tylenchoidea</taxon>
        <taxon>Heteroderidae</taxon>
        <taxon>Heteroderinae</taxon>
        <taxon>Heterodera</taxon>
    </lineage>
</organism>
<protein>
    <recommendedName>
        <fullName evidence="9">Sodium/hydrogen exchanger</fullName>
    </recommendedName>
</protein>
<dbReference type="GO" id="GO:0006814">
    <property type="term" value="P:sodium ion transport"/>
    <property type="evidence" value="ECO:0007669"/>
    <property type="project" value="UniProtKB-KW"/>
</dbReference>
<dbReference type="AlphaFoldDB" id="A0ABD2M4Z9"/>
<feature type="transmembrane region" description="Helical" evidence="11">
    <location>
        <begin position="357"/>
        <end position="378"/>
    </location>
</feature>
<feature type="transmembrane region" description="Helical" evidence="11">
    <location>
        <begin position="390"/>
        <end position="414"/>
    </location>
</feature>
<dbReference type="PRINTS" id="PR01084">
    <property type="entry name" value="NAHEXCHNGR"/>
</dbReference>
<keyword evidence="6 9" id="KW-0406">Ion transport</keyword>
<feature type="transmembrane region" description="Helical" evidence="11">
    <location>
        <begin position="120"/>
        <end position="138"/>
    </location>
</feature>
<feature type="transmembrane region" description="Helical" evidence="11">
    <location>
        <begin position="304"/>
        <end position="320"/>
    </location>
</feature>
<evidence type="ECO:0000256" key="6">
    <source>
        <dbReference type="ARBA" id="ARBA00023065"/>
    </source>
</evidence>
<evidence type="ECO:0000256" key="10">
    <source>
        <dbReference type="SAM" id="MobiDB-lite"/>
    </source>
</evidence>
<feature type="transmembrane region" description="Helical" evidence="11">
    <location>
        <begin position="231"/>
        <end position="254"/>
    </location>
</feature>
<keyword evidence="5" id="KW-0915">Sodium</keyword>
<sequence length="1175" mass="133465">MSDYLRCFFLCNYFACPQSCQQSFPEDFNVTPVDLGQNASDELQQHPFQLLSFDWRSVEAPFIISAWLMLASMSKILFHAYKKVAETVPDSALLIVLGFAIGQLLRLFRVERHIYMFEANTFFLYLLPPIIFEAGFYMPTNLLWENYDSILLFAFVGTIWNTVAIGTVKLLFSNKILFIFSGFTLYWLGTFGIFSMPFSICQSLTFAASISSVDPVAVIGVFEQINVNKFLFINVFGEALFNDAAAVTLYQMFIKFSLIGPRNLNFVHYFVSILSFIIIVIGGVVIGLFFAAISCIATKYTTRFRIFAPVFVFVFPYMSYLTGEMFGTSAILALIVCSISMKKVVKSNLCDDSYMAVKYFVKLLAQSSEAIVFLFLGLSLVPQTQIWDWKFINCTIASCLIFRAIGVVAQCAWLNRFRGKRFSFVDQFVLTYGGLRGISIRPLLFWLKVERDDDTARPAVEEKKDDNPDEKLDRYTDYAMAGLETITSGAGKHFLRKALARHLHNMPTRSRTEIFHVNKRIAEALPDSALLIALGFVLGFILRLCQIDHRIYMLQSPIFFLYLLPPIIFDAGFFMPNRQLFENFDSVLLFAFVGTIWNTIAIGYSLNWMGQVGFFSVPFTTFQILLFASLISSVDPVAVIGIFEEIRVNEFLFINVFGEALFNDGAAVTLYKMFQEFTNIGPYNLHAMDYIEGILSFFVIAIGGVILGLFFAALTCIATKYTHVRLIAPIFVFVVPYMSYLTAEMFGISSILAITACTIAMKQYVKGNLSHDAYSSVKYFTKMLAQCSETVIFLFLGFSLVSREYTWDWTFVCSTIAFCLIHRTVGVVVQCAVLNLFRRKKFSFTDQFVLSYGGLRGAIAFGLVMSTNNSADQFPARSMFISTTLAVIFFTVFVQGISIRPLLFWLKVEKSGLDGLETMMSNKIFERYTDHTMSGLEAIIGHKGTHSLRDAFERFNNTVLTPFLMRSGEQQRKTYEASPIVRAYHKITLQEALQLAQSGSKISKKTKKITRCQSQSESLPPTSTILRSVSRVGAQQMTDIDQFLSNRENVELLYLMFSRMLDRKIEEMQKARVDSGWEDDIKDDYMGIIGAQVEQPENEISSTRRTARNKKTTFLFRRESSLPTRTRRVMVNRRIFNDKNIAANIATTKNGNGVHPRRKFSLPLNPEKARNGKNE</sequence>
<dbReference type="EMBL" id="JBICBT010000139">
    <property type="protein sequence ID" value="KAL3122383.1"/>
    <property type="molecule type" value="Genomic_DNA"/>
</dbReference>
<feature type="transmembrane region" description="Helical" evidence="11">
    <location>
        <begin position="524"/>
        <end position="542"/>
    </location>
</feature>
<name>A0ABD2M4Z9_9BILA</name>
<keyword evidence="8 9" id="KW-0739">Sodium transport</keyword>
<feature type="transmembrane region" description="Helical" evidence="11">
    <location>
        <begin position="879"/>
        <end position="903"/>
    </location>
</feature>
<feature type="transmembrane region" description="Helical" evidence="11">
    <location>
        <begin position="849"/>
        <end position="867"/>
    </location>
</feature>
<dbReference type="NCBIfam" id="TIGR00840">
    <property type="entry name" value="b_cpa1"/>
    <property type="match status" value="2"/>
</dbReference>
<dbReference type="InterPro" id="IPR006153">
    <property type="entry name" value="Cation/H_exchanger_TM"/>
</dbReference>
<evidence type="ECO:0000256" key="1">
    <source>
        <dbReference type="ARBA" id="ARBA00004141"/>
    </source>
</evidence>
<feature type="transmembrane region" description="Helical" evidence="11">
    <location>
        <begin position="694"/>
        <end position="717"/>
    </location>
</feature>
<evidence type="ECO:0000256" key="8">
    <source>
        <dbReference type="ARBA" id="ARBA00023201"/>
    </source>
</evidence>